<dbReference type="EMBL" id="GIFC01005492">
    <property type="protein sequence ID" value="MXU87575.1"/>
    <property type="molecule type" value="Transcribed_RNA"/>
</dbReference>
<protein>
    <submittedName>
        <fullName evidence="2">Putative secreted protein</fullName>
    </submittedName>
</protein>
<feature type="transmembrane region" description="Helical" evidence="1">
    <location>
        <begin position="6"/>
        <end position="25"/>
    </location>
</feature>
<evidence type="ECO:0000313" key="2">
    <source>
        <dbReference type="EMBL" id="MXU87575.1"/>
    </source>
</evidence>
<organism evidence="2">
    <name type="scientific">Ixodes ricinus</name>
    <name type="common">Common tick</name>
    <name type="synonym">Acarus ricinus</name>
    <dbReference type="NCBI Taxonomy" id="34613"/>
    <lineage>
        <taxon>Eukaryota</taxon>
        <taxon>Metazoa</taxon>
        <taxon>Ecdysozoa</taxon>
        <taxon>Arthropoda</taxon>
        <taxon>Chelicerata</taxon>
        <taxon>Arachnida</taxon>
        <taxon>Acari</taxon>
        <taxon>Parasitiformes</taxon>
        <taxon>Ixodida</taxon>
        <taxon>Ixodoidea</taxon>
        <taxon>Ixodidae</taxon>
        <taxon>Ixodinae</taxon>
        <taxon>Ixodes</taxon>
    </lineage>
</organism>
<keyword evidence="1" id="KW-1133">Transmembrane helix</keyword>
<name>A0A6B0UF97_IXORI</name>
<reference evidence="2" key="1">
    <citation type="submission" date="2019-12" db="EMBL/GenBank/DDBJ databases">
        <title>An insight into the sialome of adult female Ixodes ricinus ticks feeding for 6 days.</title>
        <authorList>
            <person name="Perner J."/>
            <person name="Ribeiro J.M.C."/>
        </authorList>
    </citation>
    <scope>NUCLEOTIDE SEQUENCE</scope>
    <source>
        <strain evidence="2">Semi-engorged</strain>
        <tissue evidence="2">Salivary glands</tissue>
    </source>
</reference>
<evidence type="ECO:0000256" key="1">
    <source>
        <dbReference type="SAM" id="Phobius"/>
    </source>
</evidence>
<proteinExistence type="predicted"/>
<keyword evidence="1" id="KW-0472">Membrane</keyword>
<dbReference type="AlphaFoldDB" id="A0A6B0UF97"/>
<accession>A0A6B0UF97</accession>
<keyword evidence="1" id="KW-0812">Transmembrane</keyword>
<sequence length="97" mass="10903">MNQYYIQLAFIPLIFCSSVFISFCLEKLNLNYGCIRLWSRGLLALYASNQGQSSNGLGLNQPVIFYECMLSCLRSVCSLSPLVVFSLLQYCNGRAVL</sequence>